<reference evidence="2" key="1">
    <citation type="journal article" date="2014" name="Genome Announc.">
        <title>Genome sequence of the yeast Cyberlindnera fabianii (Hansenula fabianii).</title>
        <authorList>
            <person name="Freel K.C."/>
            <person name="Sarilar V."/>
            <person name="Neuveglise C."/>
            <person name="Devillers H."/>
            <person name="Friedrich A."/>
            <person name="Schacherer J."/>
        </authorList>
    </citation>
    <scope>NUCLEOTIDE SEQUENCE</scope>
    <source>
        <strain evidence="2">YJS4271</strain>
    </source>
</reference>
<dbReference type="VEuPathDB" id="FungiDB:BON22_1593"/>
<name>A0A061AJS4_CYBFA</name>
<evidence type="ECO:0000256" key="1">
    <source>
        <dbReference type="SAM" id="SignalP"/>
    </source>
</evidence>
<evidence type="ECO:0000313" key="2">
    <source>
        <dbReference type="EMBL" id="CDR37815.1"/>
    </source>
</evidence>
<proteinExistence type="predicted"/>
<sequence length="205" mass="21889">MIFYQLITVLALAMASRAQSPYASASFDGNFLTNTLTASGSMYDGFANYQITRIESTGYGYWVTSSDATIAGAPISGSVTFNANNAYIRPNRFISANETLTVELQGALIDPPQSSGTTTYTTIYTVWFSPISGGNQVSKPFQGSVTVDWSDWPNASPVLAAEFFSLGKAKKSLVKRSPQQAARYVAAPTTLATVNDEVGVFAAVN</sequence>
<keyword evidence="1" id="KW-0732">Signal</keyword>
<dbReference type="AlphaFoldDB" id="A0A061AJS4"/>
<feature type="signal peptide" evidence="1">
    <location>
        <begin position="1"/>
        <end position="18"/>
    </location>
</feature>
<gene>
    <name evidence="2" type="ORF">CYFA0S_01e17777g</name>
</gene>
<protein>
    <submittedName>
        <fullName evidence="2">CYFA0S01e17777g1_1</fullName>
    </submittedName>
</protein>
<accession>A0A061AJS4</accession>
<organism evidence="2">
    <name type="scientific">Cyberlindnera fabianii</name>
    <name type="common">Yeast</name>
    <name type="synonym">Hansenula fabianii</name>
    <dbReference type="NCBI Taxonomy" id="36022"/>
    <lineage>
        <taxon>Eukaryota</taxon>
        <taxon>Fungi</taxon>
        <taxon>Dikarya</taxon>
        <taxon>Ascomycota</taxon>
        <taxon>Saccharomycotina</taxon>
        <taxon>Saccharomycetes</taxon>
        <taxon>Phaffomycetales</taxon>
        <taxon>Phaffomycetaceae</taxon>
        <taxon>Cyberlindnera</taxon>
    </lineage>
</organism>
<dbReference type="EMBL" id="LK052886">
    <property type="protein sequence ID" value="CDR37815.1"/>
    <property type="molecule type" value="Genomic_DNA"/>
</dbReference>
<feature type="chain" id="PRO_5001593832" evidence="1">
    <location>
        <begin position="19"/>
        <end position="205"/>
    </location>
</feature>